<evidence type="ECO:0000256" key="1">
    <source>
        <dbReference type="SAM" id="MobiDB-lite"/>
    </source>
</evidence>
<proteinExistence type="predicted"/>
<reference evidence="2 3" key="1">
    <citation type="submission" date="2014-05" db="EMBL/GenBank/DDBJ databases">
        <title>Draft Genome Sequence of Kitasatospora cheerisanensis KCTC 2395.</title>
        <authorList>
            <person name="Nam D.H."/>
        </authorList>
    </citation>
    <scope>NUCLEOTIDE SEQUENCE [LARGE SCALE GENOMIC DNA]</scope>
    <source>
        <strain evidence="2 3">KCTC 2395</strain>
    </source>
</reference>
<sequence>MTPRGTVPRRCPWVLRRGVTPSGAARHLPTPRDTVRHHCP</sequence>
<name>A0A066YX76_9ACTN</name>
<comment type="caution">
    <text evidence="2">The sequence shown here is derived from an EMBL/GenBank/DDBJ whole genome shotgun (WGS) entry which is preliminary data.</text>
</comment>
<organism evidence="2 3">
    <name type="scientific">Kitasatospora cheerisanensis KCTC 2395</name>
    <dbReference type="NCBI Taxonomy" id="1348663"/>
    <lineage>
        <taxon>Bacteria</taxon>
        <taxon>Bacillati</taxon>
        <taxon>Actinomycetota</taxon>
        <taxon>Actinomycetes</taxon>
        <taxon>Kitasatosporales</taxon>
        <taxon>Streptomycetaceae</taxon>
        <taxon>Kitasatospora</taxon>
    </lineage>
</organism>
<evidence type="ECO:0000313" key="3">
    <source>
        <dbReference type="Proteomes" id="UP000027178"/>
    </source>
</evidence>
<accession>A0A066YX76</accession>
<feature type="region of interest" description="Disordered" evidence="1">
    <location>
        <begin position="18"/>
        <end position="40"/>
    </location>
</feature>
<dbReference type="AlphaFoldDB" id="A0A066YX76"/>
<keyword evidence="3" id="KW-1185">Reference proteome</keyword>
<evidence type="ECO:0000313" key="2">
    <source>
        <dbReference type="EMBL" id="KDN84589.1"/>
    </source>
</evidence>
<dbReference type="HOGENOM" id="CLU_3291037_0_0_11"/>
<dbReference type="PATRIC" id="fig|1348663.4.peg.3547"/>
<gene>
    <name evidence="2" type="ORF">KCH_36810</name>
</gene>
<protein>
    <submittedName>
        <fullName evidence="2">Uncharacterized protein</fullName>
    </submittedName>
</protein>
<dbReference type="Proteomes" id="UP000027178">
    <property type="component" value="Unassembled WGS sequence"/>
</dbReference>
<dbReference type="EMBL" id="JNBY01000092">
    <property type="protein sequence ID" value="KDN84589.1"/>
    <property type="molecule type" value="Genomic_DNA"/>
</dbReference>